<evidence type="ECO:0000313" key="2">
    <source>
        <dbReference type="EMBL" id="GIY04219.1"/>
    </source>
</evidence>
<proteinExistence type="predicted"/>
<gene>
    <name evidence="2" type="ORF">CEXT_283221</name>
</gene>
<protein>
    <submittedName>
        <fullName evidence="2">Uncharacterized protein</fullName>
    </submittedName>
</protein>
<reference evidence="2 3" key="1">
    <citation type="submission" date="2021-06" db="EMBL/GenBank/DDBJ databases">
        <title>Caerostris extrusa draft genome.</title>
        <authorList>
            <person name="Kono N."/>
            <person name="Arakawa K."/>
        </authorList>
    </citation>
    <scope>NUCLEOTIDE SEQUENCE [LARGE SCALE GENOMIC DNA]</scope>
</reference>
<evidence type="ECO:0000256" key="1">
    <source>
        <dbReference type="SAM" id="MobiDB-lite"/>
    </source>
</evidence>
<name>A0AAV4Q4F4_CAEEX</name>
<evidence type="ECO:0000313" key="3">
    <source>
        <dbReference type="Proteomes" id="UP001054945"/>
    </source>
</evidence>
<dbReference type="Proteomes" id="UP001054945">
    <property type="component" value="Unassembled WGS sequence"/>
</dbReference>
<sequence length="93" mass="10098">MKKSLNCRMCECPLSRVCGKGSLLSNATSETEAIFPPSLRMSNLRPPIAPGSCRPGSPRKNGVWPKAQGYSGHQKKEPTHSKPPFLASKMSTK</sequence>
<keyword evidence="3" id="KW-1185">Reference proteome</keyword>
<organism evidence="2 3">
    <name type="scientific">Caerostris extrusa</name>
    <name type="common">Bark spider</name>
    <name type="synonym">Caerostris bankana</name>
    <dbReference type="NCBI Taxonomy" id="172846"/>
    <lineage>
        <taxon>Eukaryota</taxon>
        <taxon>Metazoa</taxon>
        <taxon>Ecdysozoa</taxon>
        <taxon>Arthropoda</taxon>
        <taxon>Chelicerata</taxon>
        <taxon>Arachnida</taxon>
        <taxon>Araneae</taxon>
        <taxon>Araneomorphae</taxon>
        <taxon>Entelegynae</taxon>
        <taxon>Araneoidea</taxon>
        <taxon>Araneidae</taxon>
        <taxon>Caerostris</taxon>
    </lineage>
</organism>
<feature type="region of interest" description="Disordered" evidence="1">
    <location>
        <begin position="39"/>
        <end position="93"/>
    </location>
</feature>
<dbReference type="AlphaFoldDB" id="A0AAV4Q4F4"/>
<dbReference type="EMBL" id="BPLR01005687">
    <property type="protein sequence ID" value="GIY04219.1"/>
    <property type="molecule type" value="Genomic_DNA"/>
</dbReference>
<comment type="caution">
    <text evidence="2">The sequence shown here is derived from an EMBL/GenBank/DDBJ whole genome shotgun (WGS) entry which is preliminary data.</text>
</comment>
<accession>A0AAV4Q4F4</accession>